<keyword evidence="2" id="KW-1185">Reference proteome</keyword>
<accession>A0AAD4ZEW8</accession>
<proteinExistence type="predicted"/>
<dbReference type="AlphaFoldDB" id="A0AAD4ZEW8"/>
<comment type="caution">
    <text evidence="1">The sequence shown here is derived from an EMBL/GenBank/DDBJ whole genome shotgun (WGS) entry which is preliminary data.</text>
</comment>
<reference evidence="1 2" key="1">
    <citation type="journal article" date="2022" name="G3 (Bethesda)">
        <title>Whole-genome sequence and methylome profiling of the almond [Prunus dulcis (Mill.) D.A. Webb] cultivar 'Nonpareil'.</title>
        <authorList>
            <person name="D'Amico-Willman K.M."/>
            <person name="Ouma W.Z."/>
            <person name="Meulia T."/>
            <person name="Sideli G.M."/>
            <person name="Gradziel T.M."/>
            <person name="Fresnedo-Ramirez J."/>
        </authorList>
    </citation>
    <scope>NUCLEOTIDE SEQUENCE [LARGE SCALE GENOMIC DNA]</scope>
    <source>
        <strain evidence="1">Clone GOH B32 T37-40</strain>
    </source>
</reference>
<protein>
    <submittedName>
        <fullName evidence="1">Uncharacterized protein</fullName>
    </submittedName>
</protein>
<sequence>MLFTISKSFHTSCASRATCKILEYFTSSKSLAVCLQRREKMALIGEALISASVQVLCDRITSSEFVDLFQKC</sequence>
<evidence type="ECO:0000313" key="2">
    <source>
        <dbReference type="Proteomes" id="UP001054821"/>
    </source>
</evidence>
<evidence type="ECO:0000313" key="1">
    <source>
        <dbReference type="EMBL" id="KAI5342728.1"/>
    </source>
</evidence>
<gene>
    <name evidence="1" type="ORF">L3X38_010604</name>
</gene>
<organism evidence="1 2">
    <name type="scientific">Prunus dulcis</name>
    <name type="common">Almond</name>
    <name type="synonym">Amygdalus dulcis</name>
    <dbReference type="NCBI Taxonomy" id="3755"/>
    <lineage>
        <taxon>Eukaryota</taxon>
        <taxon>Viridiplantae</taxon>
        <taxon>Streptophyta</taxon>
        <taxon>Embryophyta</taxon>
        <taxon>Tracheophyta</taxon>
        <taxon>Spermatophyta</taxon>
        <taxon>Magnoliopsida</taxon>
        <taxon>eudicotyledons</taxon>
        <taxon>Gunneridae</taxon>
        <taxon>Pentapetalae</taxon>
        <taxon>rosids</taxon>
        <taxon>fabids</taxon>
        <taxon>Rosales</taxon>
        <taxon>Rosaceae</taxon>
        <taxon>Amygdaloideae</taxon>
        <taxon>Amygdaleae</taxon>
        <taxon>Prunus</taxon>
    </lineage>
</organism>
<dbReference type="Proteomes" id="UP001054821">
    <property type="component" value="Chromosome 2"/>
</dbReference>
<name>A0AAD4ZEW8_PRUDU</name>
<dbReference type="EMBL" id="JAJFAZ020000002">
    <property type="protein sequence ID" value="KAI5342728.1"/>
    <property type="molecule type" value="Genomic_DNA"/>
</dbReference>